<dbReference type="InterPro" id="IPR029044">
    <property type="entry name" value="Nucleotide-diphossugar_trans"/>
</dbReference>
<evidence type="ECO:0000313" key="2">
    <source>
        <dbReference type="EMBL" id="MFB5684997.1"/>
    </source>
</evidence>
<dbReference type="PANTHER" id="PTHR43630:SF2">
    <property type="entry name" value="GLYCOSYLTRANSFERASE"/>
    <property type="match status" value="1"/>
</dbReference>
<proteinExistence type="predicted"/>
<protein>
    <submittedName>
        <fullName evidence="2">Glycosyltransferase</fullName>
        <ecNumber evidence="2">2.4.-.-</ecNumber>
    </submittedName>
</protein>
<dbReference type="Pfam" id="PF00535">
    <property type="entry name" value="Glycos_transf_2"/>
    <property type="match status" value="1"/>
</dbReference>
<accession>A0ABV5BH15</accession>
<keyword evidence="2" id="KW-0808">Transferase</keyword>
<sequence>MIVKNEEPYLAQCLSSVRSIVDEIIVVDTGSTDRSAAIASDFGAKVIHRQWDDSFSNARNRGLEGATCEWILWLDADEVLDSNEAPKLKELLTRDAIREHQIEGIELLFHNYLDDGSMERSYVLRLVRNRPEYRFEGRVHEQIYPVMLQHTPNLRLGRADVTVHHHGYLIRNIIRQDKVKRNTLLLRKALEEYPKYWVYHYYLGTELLKANELEDGIAHLNTALAHSEGFTLSVIVSAHRYRILALGLMGRYEDMVEQCSASMAEFPEFTDLYHCKAEGLIALGRVDQAAHVLQEALNMGPAPEDYPSMAGYGSYLTCLELGRCLAACGNEPGADWYFTLASLMDSGTIIALTKSLSNGSEAGSPDVSVLVGP</sequence>
<dbReference type="Gene3D" id="1.25.40.10">
    <property type="entry name" value="Tetratricopeptide repeat domain"/>
    <property type="match status" value="1"/>
</dbReference>
<dbReference type="CDD" id="cd02511">
    <property type="entry name" value="Beta4Glucosyltransferase"/>
    <property type="match status" value="1"/>
</dbReference>
<feature type="domain" description="Glycosyltransferase 2-like" evidence="1">
    <location>
        <begin position="1"/>
        <end position="94"/>
    </location>
</feature>
<reference evidence="2 3" key="1">
    <citation type="submission" date="2024-09" db="EMBL/GenBank/DDBJ databases">
        <authorList>
            <person name="Ruan L."/>
        </authorList>
    </citation>
    <scope>NUCLEOTIDE SEQUENCE [LARGE SCALE GENOMIC DNA]</scope>
    <source>
        <strain evidence="2 3">D33</strain>
    </source>
</reference>
<gene>
    <name evidence="2" type="ORF">ACE3NQ_29220</name>
</gene>
<dbReference type="SUPFAM" id="SSF48452">
    <property type="entry name" value="TPR-like"/>
    <property type="match status" value="1"/>
</dbReference>
<evidence type="ECO:0000259" key="1">
    <source>
        <dbReference type="Pfam" id="PF00535"/>
    </source>
</evidence>
<dbReference type="Gene3D" id="3.90.550.10">
    <property type="entry name" value="Spore Coat Polysaccharide Biosynthesis Protein SpsA, Chain A"/>
    <property type="match status" value="1"/>
</dbReference>
<dbReference type="InterPro" id="IPR011990">
    <property type="entry name" value="TPR-like_helical_dom_sf"/>
</dbReference>
<dbReference type="PANTHER" id="PTHR43630">
    <property type="entry name" value="POLY-BETA-1,6-N-ACETYL-D-GLUCOSAMINE SYNTHASE"/>
    <property type="match status" value="1"/>
</dbReference>
<name>A0ABV5BH15_9BACL</name>
<comment type="caution">
    <text evidence="2">The sequence shown here is derived from an EMBL/GenBank/DDBJ whole genome shotgun (WGS) entry which is preliminary data.</text>
</comment>
<dbReference type="InterPro" id="IPR001173">
    <property type="entry name" value="Glyco_trans_2-like"/>
</dbReference>
<dbReference type="Proteomes" id="UP001580407">
    <property type="component" value="Unassembled WGS sequence"/>
</dbReference>
<keyword evidence="3" id="KW-1185">Reference proteome</keyword>
<keyword evidence="2" id="KW-0328">Glycosyltransferase</keyword>
<dbReference type="SUPFAM" id="SSF53448">
    <property type="entry name" value="Nucleotide-diphospho-sugar transferases"/>
    <property type="match status" value="1"/>
</dbReference>
<dbReference type="SMART" id="SM00028">
    <property type="entry name" value="TPR"/>
    <property type="match status" value="3"/>
</dbReference>
<organism evidence="2 3">
    <name type="scientific">Paenibacillus terreus</name>
    <dbReference type="NCBI Taxonomy" id="1387834"/>
    <lineage>
        <taxon>Bacteria</taxon>
        <taxon>Bacillati</taxon>
        <taxon>Bacillota</taxon>
        <taxon>Bacilli</taxon>
        <taxon>Bacillales</taxon>
        <taxon>Paenibacillaceae</taxon>
        <taxon>Paenibacillus</taxon>
    </lineage>
</organism>
<evidence type="ECO:0000313" key="3">
    <source>
        <dbReference type="Proteomes" id="UP001580407"/>
    </source>
</evidence>
<dbReference type="InterPro" id="IPR019734">
    <property type="entry name" value="TPR_rpt"/>
</dbReference>
<dbReference type="GO" id="GO:0016757">
    <property type="term" value="F:glycosyltransferase activity"/>
    <property type="evidence" value="ECO:0007669"/>
    <property type="project" value="UniProtKB-KW"/>
</dbReference>
<dbReference type="EC" id="2.4.-.-" evidence="2"/>
<dbReference type="EMBL" id="JBHILM010000053">
    <property type="protein sequence ID" value="MFB5684997.1"/>
    <property type="molecule type" value="Genomic_DNA"/>
</dbReference>